<sequence length="121" mass="12667">MSSPLRSCEEDEGMVVNSEGGDFDEEDDDGDLDENASDINSPAAPRETATPAAPGTLGSGPAAMPCQTNRLVSGFPSRTVTPSRPLAAVTEVVTVPVRGNSRAGKESRSSSPRRRPRRVGL</sequence>
<organism evidence="2 3">
    <name type="scientific">Lates japonicus</name>
    <name type="common">Japanese lates</name>
    <dbReference type="NCBI Taxonomy" id="270547"/>
    <lineage>
        <taxon>Eukaryota</taxon>
        <taxon>Metazoa</taxon>
        <taxon>Chordata</taxon>
        <taxon>Craniata</taxon>
        <taxon>Vertebrata</taxon>
        <taxon>Euteleostomi</taxon>
        <taxon>Actinopterygii</taxon>
        <taxon>Neopterygii</taxon>
        <taxon>Teleostei</taxon>
        <taxon>Neoteleostei</taxon>
        <taxon>Acanthomorphata</taxon>
        <taxon>Carangaria</taxon>
        <taxon>Carangaria incertae sedis</taxon>
        <taxon>Centropomidae</taxon>
        <taxon>Lates</taxon>
    </lineage>
</organism>
<feature type="region of interest" description="Disordered" evidence="1">
    <location>
        <begin position="97"/>
        <end position="121"/>
    </location>
</feature>
<protein>
    <submittedName>
        <fullName evidence="2">Chromodomain-helicase-DNA-binding protein 3-like isoform X1</fullName>
    </submittedName>
</protein>
<evidence type="ECO:0000313" key="2">
    <source>
        <dbReference type="EMBL" id="GLD53029.1"/>
    </source>
</evidence>
<dbReference type="Proteomes" id="UP001279410">
    <property type="component" value="Unassembled WGS sequence"/>
</dbReference>
<comment type="caution">
    <text evidence="2">The sequence shown here is derived from an EMBL/GenBank/DDBJ whole genome shotgun (WGS) entry which is preliminary data.</text>
</comment>
<dbReference type="EMBL" id="BRZM01003876">
    <property type="protein sequence ID" value="GLD53029.1"/>
    <property type="molecule type" value="Genomic_DNA"/>
</dbReference>
<feature type="compositionally biased region" description="Low complexity" evidence="1">
    <location>
        <begin position="42"/>
        <end position="56"/>
    </location>
</feature>
<feature type="region of interest" description="Disordered" evidence="1">
    <location>
        <begin position="1"/>
        <end position="85"/>
    </location>
</feature>
<gene>
    <name evidence="2" type="ORF">AKAME5_002830400</name>
</gene>
<evidence type="ECO:0000313" key="3">
    <source>
        <dbReference type="Proteomes" id="UP001279410"/>
    </source>
</evidence>
<dbReference type="AlphaFoldDB" id="A0AAD3MGF9"/>
<proteinExistence type="predicted"/>
<name>A0AAD3MGF9_LATJO</name>
<evidence type="ECO:0000256" key="1">
    <source>
        <dbReference type="SAM" id="MobiDB-lite"/>
    </source>
</evidence>
<feature type="compositionally biased region" description="Basic residues" evidence="1">
    <location>
        <begin position="111"/>
        <end position="121"/>
    </location>
</feature>
<accession>A0AAD3MGF9</accession>
<feature type="compositionally biased region" description="Acidic residues" evidence="1">
    <location>
        <begin position="21"/>
        <end position="36"/>
    </location>
</feature>
<keyword evidence="3" id="KW-1185">Reference proteome</keyword>
<feature type="compositionally biased region" description="Polar residues" evidence="1">
    <location>
        <begin position="66"/>
        <end position="82"/>
    </location>
</feature>
<reference evidence="2" key="1">
    <citation type="submission" date="2022-08" db="EMBL/GenBank/DDBJ databases">
        <title>Genome sequencing of akame (Lates japonicus).</title>
        <authorList>
            <person name="Hashiguchi Y."/>
            <person name="Takahashi H."/>
        </authorList>
    </citation>
    <scope>NUCLEOTIDE SEQUENCE</scope>
    <source>
        <strain evidence="2">Kochi</strain>
    </source>
</reference>